<dbReference type="PANTHER" id="PTHR31286:SF179">
    <property type="entry name" value="RNASE H TYPE-1 DOMAIN-CONTAINING PROTEIN"/>
    <property type="match status" value="1"/>
</dbReference>
<dbReference type="Proteomes" id="UP000826656">
    <property type="component" value="Unassembled WGS sequence"/>
</dbReference>
<evidence type="ECO:0000313" key="3">
    <source>
        <dbReference type="EMBL" id="KAH0741869.1"/>
    </source>
</evidence>
<reference evidence="3 4" key="1">
    <citation type="journal article" date="2021" name="bioRxiv">
        <title>Chromosome-scale and haplotype-resolved genome assembly of a tetraploid potato cultivar.</title>
        <authorList>
            <person name="Sun H."/>
            <person name="Jiao W.-B."/>
            <person name="Krause K."/>
            <person name="Campoy J.A."/>
            <person name="Goel M."/>
            <person name="Folz-Donahue K."/>
            <person name="Kukat C."/>
            <person name="Huettel B."/>
            <person name="Schneeberger K."/>
        </authorList>
    </citation>
    <scope>NUCLEOTIDE SEQUENCE [LARGE SCALE GENOMIC DNA]</scope>
    <source>
        <strain evidence="3">SolTubOtavaFocal</strain>
        <tissue evidence="3">Leaves</tissue>
    </source>
</reference>
<dbReference type="Pfam" id="PF14111">
    <property type="entry name" value="DUF4283"/>
    <property type="match status" value="1"/>
</dbReference>
<dbReference type="EMBL" id="JAIVGD010000026">
    <property type="protein sequence ID" value="KAH0741869.1"/>
    <property type="molecule type" value="Genomic_DNA"/>
</dbReference>
<feature type="compositionally biased region" description="Polar residues" evidence="1">
    <location>
        <begin position="763"/>
        <end position="780"/>
    </location>
</feature>
<protein>
    <recommendedName>
        <fullName evidence="2">DUF4283 domain-containing protein</fullName>
    </recommendedName>
</protein>
<organism evidence="3 4">
    <name type="scientific">Solanum tuberosum</name>
    <name type="common">Potato</name>
    <dbReference type="NCBI Taxonomy" id="4113"/>
    <lineage>
        <taxon>Eukaryota</taxon>
        <taxon>Viridiplantae</taxon>
        <taxon>Streptophyta</taxon>
        <taxon>Embryophyta</taxon>
        <taxon>Tracheophyta</taxon>
        <taxon>Spermatophyta</taxon>
        <taxon>Magnoliopsida</taxon>
        <taxon>eudicotyledons</taxon>
        <taxon>Gunneridae</taxon>
        <taxon>Pentapetalae</taxon>
        <taxon>asterids</taxon>
        <taxon>lamiids</taxon>
        <taxon>Solanales</taxon>
        <taxon>Solanaceae</taxon>
        <taxon>Solanoideae</taxon>
        <taxon>Solaneae</taxon>
        <taxon>Solanum</taxon>
    </lineage>
</organism>
<dbReference type="InterPro" id="IPR025558">
    <property type="entry name" value="DUF4283"/>
</dbReference>
<evidence type="ECO:0000313" key="4">
    <source>
        <dbReference type="Proteomes" id="UP000826656"/>
    </source>
</evidence>
<comment type="caution">
    <text evidence="3">The sequence shown here is derived from an EMBL/GenBank/DDBJ whole genome shotgun (WGS) entry which is preliminary data.</text>
</comment>
<evidence type="ECO:0000259" key="2">
    <source>
        <dbReference type="Pfam" id="PF14111"/>
    </source>
</evidence>
<dbReference type="InterPro" id="IPR040256">
    <property type="entry name" value="At4g02000-like"/>
</dbReference>
<sequence length="780" mass="86642">MAALPSPQPMAVGETNVNPNTCRTYASAISKNQQSSEKSLKPVILLHGEPIVVFDSKDIETFITEENLKYVLIAKFSHGRPELPDLWKILPQQLGFKGECNIGLLESRQVLLRFTLKEDYIAIFSKTSRSIKFVGTVIPFIIQKWTPTFSLREETSIAMAWISFPNLPYQYFARNALFSMASAVEQPLDVDRATYDKTRPSTARVKVERCKHQGHREADCRTLTDGQVDAMVSENHIEGENFKEIFVIISMLKKIDLNRLEIGETDETVKDLDVGAEKSGVQDQNLVRQNSGQRLGKAMLDDYSSGNQMLSLIPQTGESSRQSCNSVDPVGVEEQLVMHSNQKNNKSKDTQFAQKINEVKDNEIVAENSSMRQSDKHTPGELHDAIQAIKSYAPLENLAIDGKEKIAESERGNLKPLEAIDLQVEISSCDENATGNWNTIAQKKSISMCIGSSASRSKSPRLENKQQVTTNLVVQSNGSKDIVCTNPFEALGVEKELELIDSNPSKEKALVRADHDNNIQSVSTPIRVCSMRTDKYGNVMSPTVAKAIQESQAAMLLKPNSAIKPPMVTLSILAHEVTSQNFDSPDEHQGEFGQLLSSTGNDKILAKGMSPLSQANFTNDLLISKEKQQGEMSTPRWADLVDEEENVSPPLLNRKLSPQALEFVPKSTIAKKNEQEALASGFSPINAYASDLGDDSFDEGEDEDMLDICFDKVARDGDISPRHQRSGSNKNKKKTQGRQHSWDGKVTGEFVPRHLPMRLAEQNHMTVSIASTRSNTFKKQ</sequence>
<keyword evidence="4" id="KW-1185">Reference proteome</keyword>
<name>A0ABQ7U5N2_SOLTU</name>
<feature type="region of interest" description="Disordered" evidence="1">
    <location>
        <begin position="717"/>
        <end position="780"/>
    </location>
</feature>
<dbReference type="PANTHER" id="PTHR31286">
    <property type="entry name" value="GLYCINE-RICH CELL WALL STRUCTURAL PROTEIN 1.8-LIKE"/>
    <property type="match status" value="1"/>
</dbReference>
<accession>A0ABQ7U5N2</accession>
<feature type="domain" description="DUF4283" evidence="2">
    <location>
        <begin position="65"/>
        <end position="151"/>
    </location>
</feature>
<feature type="compositionally biased region" description="Basic residues" evidence="1">
    <location>
        <begin position="722"/>
        <end position="737"/>
    </location>
</feature>
<evidence type="ECO:0000256" key="1">
    <source>
        <dbReference type="SAM" id="MobiDB-lite"/>
    </source>
</evidence>
<gene>
    <name evidence="3" type="ORF">KY290_034912</name>
</gene>
<proteinExistence type="predicted"/>